<feature type="domain" description="Reverse transcriptase zinc-binding" evidence="1">
    <location>
        <begin position="44"/>
        <end position="98"/>
    </location>
</feature>
<proteinExistence type="predicted"/>
<name>A0ABS8Y4A2_DATST</name>
<evidence type="ECO:0000259" key="1">
    <source>
        <dbReference type="Pfam" id="PF13966"/>
    </source>
</evidence>
<protein>
    <recommendedName>
        <fullName evidence="1">Reverse transcriptase zinc-binding domain-containing protein</fullName>
    </recommendedName>
</protein>
<accession>A0ABS8Y4A2</accession>
<evidence type="ECO:0000313" key="2">
    <source>
        <dbReference type="EMBL" id="MCE5166593.1"/>
    </source>
</evidence>
<organism evidence="2 3">
    <name type="scientific">Datura stramonium</name>
    <name type="common">Jimsonweed</name>
    <name type="synonym">Common thornapple</name>
    <dbReference type="NCBI Taxonomy" id="4076"/>
    <lineage>
        <taxon>Eukaryota</taxon>
        <taxon>Viridiplantae</taxon>
        <taxon>Streptophyta</taxon>
        <taxon>Embryophyta</taxon>
        <taxon>Tracheophyta</taxon>
        <taxon>Spermatophyta</taxon>
        <taxon>Magnoliopsida</taxon>
        <taxon>eudicotyledons</taxon>
        <taxon>Gunneridae</taxon>
        <taxon>Pentapetalae</taxon>
        <taxon>asterids</taxon>
        <taxon>lamiids</taxon>
        <taxon>Solanales</taxon>
        <taxon>Solanaceae</taxon>
        <taxon>Solanoideae</taxon>
        <taxon>Datureae</taxon>
        <taxon>Datura</taxon>
    </lineage>
</organism>
<dbReference type="InterPro" id="IPR026960">
    <property type="entry name" value="RVT-Znf"/>
</dbReference>
<gene>
    <name evidence="2" type="ORF">HAX54_022233</name>
</gene>
<dbReference type="Proteomes" id="UP000823775">
    <property type="component" value="Unassembled WGS sequence"/>
</dbReference>
<dbReference type="EMBL" id="JACEIK010026760">
    <property type="protein sequence ID" value="MCE5166593.1"/>
    <property type="molecule type" value="Genomic_DNA"/>
</dbReference>
<comment type="caution">
    <text evidence="2">The sequence shown here is derived from an EMBL/GenBank/DDBJ whole genome shotgun (WGS) entry which is preliminary data.</text>
</comment>
<dbReference type="Pfam" id="PF13966">
    <property type="entry name" value="zf-RVT"/>
    <property type="match status" value="1"/>
</dbReference>
<keyword evidence="3" id="KW-1185">Reference proteome</keyword>
<reference evidence="2 3" key="1">
    <citation type="journal article" date="2021" name="BMC Genomics">
        <title>Datura genome reveals duplications of psychoactive alkaloid biosynthetic genes and high mutation rate following tissue culture.</title>
        <authorList>
            <person name="Rajewski A."/>
            <person name="Carter-House D."/>
            <person name="Stajich J."/>
            <person name="Litt A."/>
        </authorList>
    </citation>
    <scope>NUCLEOTIDE SEQUENCE [LARGE SCALE GENOMIC DNA]</scope>
    <source>
        <strain evidence="2">AR-01</strain>
    </source>
</reference>
<feature type="non-terminal residue" evidence="2">
    <location>
        <position position="1"/>
    </location>
</feature>
<sequence>WDIERLQDHLPVGIVDHVLRSLKMGSPSTTPLNPCWIKTNLGKYTMGSVWESIRQRGLHWEEYNKTWTKEVTYRISFLLWRIWTLEIPIDDILKHLNIYLV</sequence>
<evidence type="ECO:0000313" key="3">
    <source>
        <dbReference type="Proteomes" id="UP000823775"/>
    </source>
</evidence>